<dbReference type="PROSITE" id="PS51257">
    <property type="entry name" value="PROKAR_LIPOPROTEIN"/>
    <property type="match status" value="1"/>
</dbReference>
<organism evidence="1">
    <name type="scientific">marine sediment metagenome</name>
    <dbReference type="NCBI Taxonomy" id="412755"/>
    <lineage>
        <taxon>unclassified sequences</taxon>
        <taxon>metagenomes</taxon>
        <taxon>ecological metagenomes</taxon>
    </lineage>
</organism>
<accession>A0A0F9CCY5</accession>
<dbReference type="EMBL" id="LAZR01036669">
    <property type="protein sequence ID" value="KKL24242.1"/>
    <property type="molecule type" value="Genomic_DNA"/>
</dbReference>
<name>A0A0F9CCY5_9ZZZZ</name>
<sequence length="184" mass="19828">MKSTTVKRTTLRNTAILIALSGGLIYSSFSCYTATHETAPVLPEGYPTREVIDTKKFDRLVFGDSLALVVASAYYAAFPNELGLCIYGNYSPSGTIIVVGLHADSAHTEEGQVRIFCEEEGDPPVIGSIHSHPGAANPAYPCTPSPQDYATLLTSDRGVMVIYCGNGSGVTVFRGGRQWNFAWR</sequence>
<proteinExistence type="predicted"/>
<evidence type="ECO:0008006" key="2">
    <source>
        <dbReference type="Google" id="ProtNLM"/>
    </source>
</evidence>
<dbReference type="AlphaFoldDB" id="A0A0F9CCY5"/>
<dbReference type="SUPFAM" id="SSF102712">
    <property type="entry name" value="JAB1/MPN domain"/>
    <property type="match status" value="1"/>
</dbReference>
<gene>
    <name evidence="1" type="ORF">LCGC14_2417300</name>
</gene>
<reference evidence="1" key="1">
    <citation type="journal article" date="2015" name="Nature">
        <title>Complex archaea that bridge the gap between prokaryotes and eukaryotes.</title>
        <authorList>
            <person name="Spang A."/>
            <person name="Saw J.H."/>
            <person name="Jorgensen S.L."/>
            <person name="Zaremba-Niedzwiedzka K."/>
            <person name="Martijn J."/>
            <person name="Lind A.E."/>
            <person name="van Eijk R."/>
            <person name="Schleper C."/>
            <person name="Guy L."/>
            <person name="Ettema T.J."/>
        </authorList>
    </citation>
    <scope>NUCLEOTIDE SEQUENCE</scope>
</reference>
<protein>
    <recommendedName>
        <fullName evidence="2">JAB domain-containing protein</fullName>
    </recommendedName>
</protein>
<comment type="caution">
    <text evidence="1">The sequence shown here is derived from an EMBL/GenBank/DDBJ whole genome shotgun (WGS) entry which is preliminary data.</text>
</comment>
<evidence type="ECO:0000313" key="1">
    <source>
        <dbReference type="EMBL" id="KKL24242.1"/>
    </source>
</evidence>